<protein>
    <submittedName>
        <fullName evidence="1">Uncharacterized protein</fullName>
    </submittedName>
</protein>
<evidence type="ECO:0000313" key="4">
    <source>
        <dbReference type="EMBL" id="QJH96901.1"/>
    </source>
</evidence>
<evidence type="ECO:0000313" key="3">
    <source>
        <dbReference type="EMBL" id="QJA97204.1"/>
    </source>
</evidence>
<sequence length="65" mass="7296">MRNSCSGEKVCGLVIDTDKALKFKRLAVDNDSLRKCGEHLEMGANRTFCAVMNQQVTFLKAEEML</sequence>
<proteinExistence type="predicted"/>
<name>A0A6H1ZHY8_9ZZZZ</name>
<accession>A0A6H1ZHY8</accession>
<dbReference type="EMBL" id="MT144022">
    <property type="protein sequence ID" value="QJA46810.1"/>
    <property type="molecule type" value="Genomic_DNA"/>
</dbReference>
<organism evidence="1">
    <name type="scientific">viral metagenome</name>
    <dbReference type="NCBI Taxonomy" id="1070528"/>
    <lineage>
        <taxon>unclassified sequences</taxon>
        <taxon>metagenomes</taxon>
        <taxon>organismal metagenomes</taxon>
    </lineage>
</organism>
<dbReference type="EMBL" id="MT143472">
    <property type="protein sequence ID" value="QJA97204.1"/>
    <property type="molecule type" value="Genomic_DNA"/>
</dbReference>
<reference evidence="1" key="1">
    <citation type="submission" date="2020-03" db="EMBL/GenBank/DDBJ databases">
        <title>The deep terrestrial virosphere.</title>
        <authorList>
            <person name="Holmfeldt K."/>
            <person name="Nilsson E."/>
            <person name="Simone D."/>
            <person name="Lopez-Fernandez M."/>
            <person name="Wu X."/>
            <person name="de Brujin I."/>
            <person name="Lundin D."/>
            <person name="Andersson A."/>
            <person name="Bertilsson S."/>
            <person name="Dopson M."/>
        </authorList>
    </citation>
    <scope>NUCLEOTIDE SEQUENCE</scope>
    <source>
        <strain evidence="2">MM415A01139</strain>
        <strain evidence="3">MM415B06510</strain>
        <strain evidence="1">TM448A00527</strain>
        <strain evidence="4">TM448B00869</strain>
    </source>
</reference>
<gene>
    <name evidence="2" type="ORF">MM415A01139_0010</name>
    <name evidence="3" type="ORF">MM415B06510_0005</name>
    <name evidence="1" type="ORF">TM448A00527_0016</name>
    <name evidence="4" type="ORF">TM448B00869_0027</name>
</gene>
<dbReference type="EMBL" id="MT142320">
    <property type="protein sequence ID" value="QJA78092.1"/>
    <property type="molecule type" value="Genomic_DNA"/>
</dbReference>
<dbReference type="AlphaFoldDB" id="A0A6H1ZHY8"/>
<evidence type="ECO:0000313" key="2">
    <source>
        <dbReference type="EMBL" id="QJA78092.1"/>
    </source>
</evidence>
<dbReference type="EMBL" id="MT144666">
    <property type="protein sequence ID" value="QJH96901.1"/>
    <property type="molecule type" value="Genomic_DNA"/>
</dbReference>
<evidence type="ECO:0000313" key="1">
    <source>
        <dbReference type="EMBL" id="QJA46810.1"/>
    </source>
</evidence>